<accession>A0A7M7JMY4</accession>
<dbReference type="OrthoDB" id="6485004at2759"/>
<dbReference type="AlphaFoldDB" id="A0A7M7JMY4"/>
<dbReference type="OMA" id="FLMMACS"/>
<dbReference type="Proteomes" id="UP000594260">
    <property type="component" value="Unplaced"/>
</dbReference>
<dbReference type="InParanoid" id="A0A7M7JMY4"/>
<name>A0A7M7JMY4_VARDE</name>
<dbReference type="GeneID" id="111247596"/>
<evidence type="ECO:0000313" key="2">
    <source>
        <dbReference type="Proteomes" id="UP000594260"/>
    </source>
</evidence>
<dbReference type="RefSeq" id="XP_022654437.1">
    <property type="nucleotide sequence ID" value="XM_022798702.1"/>
</dbReference>
<dbReference type="EnsemblMetazoa" id="XM_022798702">
    <property type="protein sequence ID" value="XP_022654437"/>
    <property type="gene ID" value="LOC111247596"/>
</dbReference>
<organism evidence="1 2">
    <name type="scientific">Varroa destructor</name>
    <name type="common">Honeybee mite</name>
    <dbReference type="NCBI Taxonomy" id="109461"/>
    <lineage>
        <taxon>Eukaryota</taxon>
        <taxon>Metazoa</taxon>
        <taxon>Ecdysozoa</taxon>
        <taxon>Arthropoda</taxon>
        <taxon>Chelicerata</taxon>
        <taxon>Arachnida</taxon>
        <taxon>Acari</taxon>
        <taxon>Parasitiformes</taxon>
        <taxon>Mesostigmata</taxon>
        <taxon>Gamasina</taxon>
        <taxon>Dermanyssoidea</taxon>
        <taxon>Varroidae</taxon>
        <taxon>Varroa</taxon>
    </lineage>
</organism>
<protein>
    <submittedName>
        <fullName evidence="1">Uncharacterized protein</fullName>
    </submittedName>
</protein>
<sequence>MERVSDSAAKFEGANIDCPAIPIPVSDVIIQVDKCLQPLGRNLRDRAVKAMAGELEDCAQASLLMFMMNACQDADYLDKTVDCVLARQDAIITNLKLSELETEHTKKLFVCARNIHNEVKNKRRIQSSHETSKSICAGTCKI</sequence>
<proteinExistence type="predicted"/>
<evidence type="ECO:0000313" key="1">
    <source>
        <dbReference type="EnsemblMetazoa" id="XP_022654437"/>
    </source>
</evidence>
<reference evidence="1" key="1">
    <citation type="submission" date="2021-01" db="UniProtKB">
        <authorList>
            <consortium name="EnsemblMetazoa"/>
        </authorList>
    </citation>
    <scope>IDENTIFICATION</scope>
</reference>
<keyword evidence="2" id="KW-1185">Reference proteome</keyword>
<dbReference type="KEGG" id="vde:111247596"/>